<comment type="caution">
    <text evidence="2">The sequence shown here is derived from an EMBL/GenBank/DDBJ whole genome shotgun (WGS) entry which is preliminary data.</text>
</comment>
<gene>
    <name evidence="2" type="ORF">BCR41DRAFT_391596</name>
</gene>
<keyword evidence="3" id="KW-1185">Reference proteome</keyword>
<accession>A0A1Y2H0Q8</accession>
<evidence type="ECO:0000313" key="2">
    <source>
        <dbReference type="EMBL" id="ORZ28128.1"/>
    </source>
</evidence>
<dbReference type="EMBL" id="MCFF01000002">
    <property type="protein sequence ID" value="ORZ28128.1"/>
    <property type="molecule type" value="Genomic_DNA"/>
</dbReference>
<dbReference type="Proteomes" id="UP000193648">
    <property type="component" value="Unassembled WGS sequence"/>
</dbReference>
<organism evidence="2 3">
    <name type="scientific">Lobosporangium transversale</name>
    <dbReference type="NCBI Taxonomy" id="64571"/>
    <lineage>
        <taxon>Eukaryota</taxon>
        <taxon>Fungi</taxon>
        <taxon>Fungi incertae sedis</taxon>
        <taxon>Mucoromycota</taxon>
        <taxon>Mortierellomycotina</taxon>
        <taxon>Mortierellomycetes</taxon>
        <taxon>Mortierellales</taxon>
        <taxon>Mortierellaceae</taxon>
        <taxon>Lobosporangium</taxon>
    </lineage>
</organism>
<sequence length="155" mass="17010">MARWRVGLEAQKAALKWDDSSNTIGIKIEGGGSDNAIPQPRAQGSGNKSDSSKPHLQNLHRHDYDGGISFIHLASSSRPRSHRMIVEEESDEEADPYNPWTPPIYTGHELDFDTPAVDAPAAETPVIDSHIISETVDRNSNKGEGSKMTCIYSQL</sequence>
<name>A0A1Y2H0Q8_9FUNG</name>
<dbReference type="GeneID" id="33570219"/>
<protein>
    <submittedName>
        <fullName evidence="2">Uncharacterized protein</fullName>
    </submittedName>
</protein>
<proteinExistence type="predicted"/>
<dbReference type="AlphaFoldDB" id="A0A1Y2H0Q8"/>
<reference evidence="2 3" key="1">
    <citation type="submission" date="2016-07" db="EMBL/GenBank/DDBJ databases">
        <title>Pervasive Adenine N6-methylation of Active Genes in Fungi.</title>
        <authorList>
            <consortium name="DOE Joint Genome Institute"/>
            <person name="Mondo S.J."/>
            <person name="Dannebaum R.O."/>
            <person name="Kuo R.C."/>
            <person name="Labutti K."/>
            <person name="Haridas S."/>
            <person name="Kuo A."/>
            <person name="Salamov A."/>
            <person name="Ahrendt S.R."/>
            <person name="Lipzen A."/>
            <person name="Sullivan W."/>
            <person name="Andreopoulos W.B."/>
            <person name="Clum A."/>
            <person name="Lindquist E."/>
            <person name="Daum C."/>
            <person name="Ramamoorthy G.K."/>
            <person name="Gryganskyi A."/>
            <person name="Culley D."/>
            <person name="Magnuson J.K."/>
            <person name="James T.Y."/>
            <person name="O'Malley M.A."/>
            <person name="Stajich J.E."/>
            <person name="Spatafora J.W."/>
            <person name="Visel A."/>
            <person name="Grigoriev I.V."/>
        </authorList>
    </citation>
    <scope>NUCLEOTIDE SEQUENCE [LARGE SCALE GENOMIC DNA]</scope>
    <source>
        <strain evidence="2 3">NRRL 3116</strain>
    </source>
</reference>
<dbReference type="InParanoid" id="A0A1Y2H0Q8"/>
<evidence type="ECO:0000313" key="3">
    <source>
        <dbReference type="Proteomes" id="UP000193648"/>
    </source>
</evidence>
<feature type="region of interest" description="Disordered" evidence="1">
    <location>
        <begin position="19"/>
        <end position="61"/>
    </location>
</feature>
<evidence type="ECO:0000256" key="1">
    <source>
        <dbReference type="SAM" id="MobiDB-lite"/>
    </source>
</evidence>
<dbReference type="RefSeq" id="XP_021885813.1">
    <property type="nucleotide sequence ID" value="XM_022028376.1"/>
</dbReference>